<evidence type="ECO:0000313" key="1">
    <source>
        <dbReference type="EnsemblPlants" id="AVESA.00010b.r2.3DG0560070.1.CDS.1"/>
    </source>
</evidence>
<name>A0ACD5W686_AVESA</name>
<organism evidence="1 2">
    <name type="scientific">Avena sativa</name>
    <name type="common">Oat</name>
    <dbReference type="NCBI Taxonomy" id="4498"/>
    <lineage>
        <taxon>Eukaryota</taxon>
        <taxon>Viridiplantae</taxon>
        <taxon>Streptophyta</taxon>
        <taxon>Embryophyta</taxon>
        <taxon>Tracheophyta</taxon>
        <taxon>Spermatophyta</taxon>
        <taxon>Magnoliopsida</taxon>
        <taxon>Liliopsida</taxon>
        <taxon>Poales</taxon>
        <taxon>Poaceae</taxon>
        <taxon>BOP clade</taxon>
        <taxon>Pooideae</taxon>
        <taxon>Poodae</taxon>
        <taxon>Poeae</taxon>
        <taxon>Poeae Chloroplast Group 1 (Aveneae type)</taxon>
        <taxon>Aveninae</taxon>
        <taxon>Avena</taxon>
    </lineage>
</organism>
<dbReference type="Proteomes" id="UP001732700">
    <property type="component" value="Chromosome 3D"/>
</dbReference>
<sequence length="121" mass="14211">MTYSCVCVDGCLCVSAEEMEVFLMVNIWKHDNRSTTSFFPVMTLHPDCRLVESMRKGLHPQMQWISYVTQSGRLINIMMTKVNHTGKVYHMRAKRQMAQSLGQIAKFKRRYEQESEENKDK</sequence>
<protein>
    <submittedName>
        <fullName evidence="1">Uncharacterized protein</fullName>
    </submittedName>
</protein>
<reference evidence="1" key="1">
    <citation type="submission" date="2021-05" db="EMBL/GenBank/DDBJ databases">
        <authorList>
            <person name="Scholz U."/>
            <person name="Mascher M."/>
            <person name="Fiebig A."/>
        </authorList>
    </citation>
    <scope>NUCLEOTIDE SEQUENCE [LARGE SCALE GENOMIC DNA]</scope>
</reference>
<accession>A0ACD5W686</accession>
<reference evidence="1" key="2">
    <citation type="submission" date="2025-09" db="UniProtKB">
        <authorList>
            <consortium name="EnsemblPlants"/>
        </authorList>
    </citation>
    <scope>IDENTIFICATION</scope>
</reference>
<evidence type="ECO:0000313" key="2">
    <source>
        <dbReference type="Proteomes" id="UP001732700"/>
    </source>
</evidence>
<keyword evidence="2" id="KW-1185">Reference proteome</keyword>
<dbReference type="EnsemblPlants" id="AVESA.00010b.r2.3DG0560070.1">
    <property type="protein sequence ID" value="AVESA.00010b.r2.3DG0560070.1.CDS.1"/>
    <property type="gene ID" value="AVESA.00010b.r2.3DG0560070"/>
</dbReference>
<proteinExistence type="predicted"/>